<dbReference type="EMBL" id="FOAZ01000069">
    <property type="protein sequence ID" value="SEM83201.1"/>
    <property type="molecule type" value="Genomic_DNA"/>
</dbReference>
<sequence>MPEASPLSGRSCERLVQQLGGRAGTAAAVSWAHAVAVARHAATHGLLDTRLPEGADETLRLLDQLAGAHPALAGFGDPQVVTARTSQLTAQQWGQANAFWAQTAVTEDRARMDGYVLGDAYQALSAEARASRALCQTPPWVARLLLDLALEPAIEEVGPGQVRMIDPSCGTGHILVAAFHHVRAFAPRGRAGGWPAPAHLAVERALRAVSGVDLDPYAALLTRYRLLAGAAVALRCRLDQVPRDWAVQVASADALLDEQEPLLLRGQYDAVVGNPPYIAVRDSATRDRIRRRYAQVCSGKYSLALPFFALMTDLARPGGHIAQLTANSFMKREFGKKFVEQYLPALDLTWVIDSSGAYI</sequence>
<dbReference type="PANTHER" id="PTHR33841:SF1">
    <property type="entry name" value="DNA METHYLTRANSFERASE A"/>
    <property type="match status" value="1"/>
</dbReference>
<dbReference type="STRING" id="235985.SAMN05414137_1691"/>
<dbReference type="GO" id="GO:0006304">
    <property type="term" value="P:DNA modification"/>
    <property type="evidence" value="ECO:0007669"/>
    <property type="project" value="InterPro"/>
</dbReference>
<evidence type="ECO:0000256" key="1">
    <source>
        <dbReference type="ARBA" id="ARBA00011900"/>
    </source>
</evidence>
<feature type="domain" description="Type II methyltransferase M.TaqI-like" evidence="6">
    <location>
        <begin position="210"/>
        <end position="340"/>
    </location>
</feature>
<evidence type="ECO:0000256" key="2">
    <source>
        <dbReference type="ARBA" id="ARBA00022603"/>
    </source>
</evidence>
<gene>
    <name evidence="7" type="ORF">SAMN05414137_1691</name>
</gene>
<dbReference type="GO" id="GO:0003676">
    <property type="term" value="F:nucleic acid binding"/>
    <property type="evidence" value="ECO:0007669"/>
    <property type="project" value="InterPro"/>
</dbReference>
<dbReference type="InterPro" id="IPR002052">
    <property type="entry name" value="DNA_methylase_N6_adenine_CS"/>
</dbReference>
<name>A0A1H8BJX9_STRJI</name>
<proteinExistence type="predicted"/>
<accession>A0A1H8BJX9</accession>
<evidence type="ECO:0000259" key="6">
    <source>
        <dbReference type="Pfam" id="PF07669"/>
    </source>
</evidence>
<keyword evidence="8" id="KW-1185">Reference proteome</keyword>
<organism evidence="7 8">
    <name type="scientific">Streptacidiphilus jiangxiensis</name>
    <dbReference type="NCBI Taxonomy" id="235985"/>
    <lineage>
        <taxon>Bacteria</taxon>
        <taxon>Bacillati</taxon>
        <taxon>Actinomycetota</taxon>
        <taxon>Actinomycetes</taxon>
        <taxon>Kitasatosporales</taxon>
        <taxon>Streptomycetaceae</taxon>
        <taxon>Streptacidiphilus</taxon>
    </lineage>
</organism>
<keyword evidence="3" id="KW-0808">Transferase</keyword>
<dbReference type="OrthoDB" id="4280289at2"/>
<dbReference type="EC" id="2.1.1.72" evidence="1"/>
<dbReference type="PRINTS" id="PR00507">
    <property type="entry name" value="N12N6MTFRASE"/>
</dbReference>
<keyword evidence="2 7" id="KW-0489">Methyltransferase</keyword>
<evidence type="ECO:0000256" key="3">
    <source>
        <dbReference type="ARBA" id="ARBA00022679"/>
    </source>
</evidence>
<dbReference type="RefSeq" id="WP_143094840.1">
    <property type="nucleotide sequence ID" value="NZ_FOAZ01000069.1"/>
</dbReference>
<feature type="non-terminal residue" evidence="7">
    <location>
        <position position="359"/>
    </location>
</feature>
<reference evidence="8" key="1">
    <citation type="submission" date="2016-10" db="EMBL/GenBank/DDBJ databases">
        <authorList>
            <person name="Varghese N."/>
        </authorList>
    </citation>
    <scope>NUCLEOTIDE SEQUENCE [LARGE SCALE GENOMIC DNA]</scope>
    <source>
        <strain evidence="8">DSM 45096 / BCRC 16803 / CGMCC 4.1857 / CIP 109030 / JCM 12277 / KCTC 19219 / NBRC 100920 / 33214</strain>
    </source>
</reference>
<keyword evidence="4" id="KW-0949">S-adenosyl-L-methionine</keyword>
<evidence type="ECO:0000313" key="7">
    <source>
        <dbReference type="EMBL" id="SEM83201.1"/>
    </source>
</evidence>
<evidence type="ECO:0000256" key="5">
    <source>
        <dbReference type="ARBA" id="ARBA00047942"/>
    </source>
</evidence>
<dbReference type="Pfam" id="PF07669">
    <property type="entry name" value="Eco57I"/>
    <property type="match status" value="1"/>
</dbReference>
<dbReference type="Gene3D" id="3.40.50.150">
    <property type="entry name" value="Vaccinia Virus protein VP39"/>
    <property type="match status" value="1"/>
</dbReference>
<evidence type="ECO:0000256" key="4">
    <source>
        <dbReference type="ARBA" id="ARBA00022691"/>
    </source>
</evidence>
<protein>
    <recommendedName>
        <fullName evidence="1">site-specific DNA-methyltransferase (adenine-specific)</fullName>
        <ecNumber evidence="1">2.1.1.72</ecNumber>
    </recommendedName>
</protein>
<dbReference type="InterPro" id="IPR050953">
    <property type="entry name" value="N4_N6_ade-DNA_methylase"/>
</dbReference>
<dbReference type="GO" id="GO:0032259">
    <property type="term" value="P:methylation"/>
    <property type="evidence" value="ECO:0007669"/>
    <property type="project" value="UniProtKB-KW"/>
</dbReference>
<dbReference type="InterPro" id="IPR029063">
    <property type="entry name" value="SAM-dependent_MTases_sf"/>
</dbReference>
<dbReference type="Proteomes" id="UP000183015">
    <property type="component" value="Unassembled WGS sequence"/>
</dbReference>
<dbReference type="SUPFAM" id="SSF53335">
    <property type="entry name" value="S-adenosyl-L-methionine-dependent methyltransferases"/>
    <property type="match status" value="1"/>
</dbReference>
<comment type="catalytic activity">
    <reaction evidence="5">
        <text>a 2'-deoxyadenosine in DNA + S-adenosyl-L-methionine = an N(6)-methyl-2'-deoxyadenosine in DNA + S-adenosyl-L-homocysteine + H(+)</text>
        <dbReference type="Rhea" id="RHEA:15197"/>
        <dbReference type="Rhea" id="RHEA-COMP:12418"/>
        <dbReference type="Rhea" id="RHEA-COMP:12419"/>
        <dbReference type="ChEBI" id="CHEBI:15378"/>
        <dbReference type="ChEBI" id="CHEBI:57856"/>
        <dbReference type="ChEBI" id="CHEBI:59789"/>
        <dbReference type="ChEBI" id="CHEBI:90615"/>
        <dbReference type="ChEBI" id="CHEBI:90616"/>
        <dbReference type="EC" id="2.1.1.72"/>
    </reaction>
</comment>
<dbReference type="InterPro" id="IPR011639">
    <property type="entry name" value="MethylTrfase_TaqI-like_dom"/>
</dbReference>
<evidence type="ECO:0000313" key="8">
    <source>
        <dbReference type="Proteomes" id="UP000183015"/>
    </source>
</evidence>
<dbReference type="PROSITE" id="PS00092">
    <property type="entry name" value="N6_MTASE"/>
    <property type="match status" value="1"/>
</dbReference>
<dbReference type="GO" id="GO:0009007">
    <property type="term" value="F:site-specific DNA-methyltransferase (adenine-specific) activity"/>
    <property type="evidence" value="ECO:0007669"/>
    <property type="project" value="UniProtKB-EC"/>
</dbReference>
<dbReference type="PANTHER" id="PTHR33841">
    <property type="entry name" value="DNA METHYLTRANSFERASE YEEA-RELATED"/>
    <property type="match status" value="1"/>
</dbReference>
<dbReference type="AlphaFoldDB" id="A0A1H8BJX9"/>